<accession>A0ABU3NVS3</accession>
<gene>
    <name evidence="1" type="ORF">Q4T40_06710</name>
</gene>
<proteinExistence type="predicted"/>
<name>A0ABU3NVS3_9FIRM</name>
<protein>
    <submittedName>
        <fullName evidence="1">Uncharacterized protein</fullName>
    </submittedName>
</protein>
<dbReference type="Proteomes" id="UP001254848">
    <property type="component" value="Unassembled WGS sequence"/>
</dbReference>
<evidence type="ECO:0000313" key="2">
    <source>
        <dbReference type="Proteomes" id="UP001254848"/>
    </source>
</evidence>
<dbReference type="EMBL" id="JAUOZS010000001">
    <property type="protein sequence ID" value="MDT8900924.1"/>
    <property type="molecule type" value="Genomic_DNA"/>
</dbReference>
<reference evidence="1 2" key="1">
    <citation type="submission" date="2023-07" db="EMBL/GenBank/DDBJ databases">
        <title>The novel representative of Negativicutes class, Anaeroselena agilis gen. nov. sp. nov.</title>
        <authorList>
            <person name="Prokofeva M.I."/>
            <person name="Elcheninov A.G."/>
            <person name="Klyukina A."/>
            <person name="Kublanov I.V."/>
            <person name="Frolov E.N."/>
            <person name="Podosokorskaya O.A."/>
        </authorList>
    </citation>
    <scope>NUCLEOTIDE SEQUENCE [LARGE SCALE GENOMIC DNA]</scope>
    <source>
        <strain evidence="1 2">4137-cl</strain>
    </source>
</reference>
<dbReference type="RefSeq" id="WP_413779455.1">
    <property type="nucleotide sequence ID" value="NZ_JAUOZS010000001.1"/>
</dbReference>
<sequence>MAENYFSVFPSRRPSYLSRTIPLDTAGFLNLYFLRQNAPADDLDPAFIEELGIADLAFHGSRSQSILVATIKVLDSGGDDTLKAGYLVSALLA</sequence>
<organism evidence="1 2">
    <name type="scientific">Anaeroselena agilis</name>
    <dbReference type="NCBI Taxonomy" id="3063788"/>
    <lineage>
        <taxon>Bacteria</taxon>
        <taxon>Bacillati</taxon>
        <taxon>Bacillota</taxon>
        <taxon>Negativicutes</taxon>
        <taxon>Acetonemataceae</taxon>
        <taxon>Anaeroselena</taxon>
    </lineage>
</organism>
<comment type="caution">
    <text evidence="1">The sequence shown here is derived from an EMBL/GenBank/DDBJ whole genome shotgun (WGS) entry which is preliminary data.</text>
</comment>
<keyword evidence="2" id="KW-1185">Reference proteome</keyword>
<evidence type="ECO:0000313" key="1">
    <source>
        <dbReference type="EMBL" id="MDT8900924.1"/>
    </source>
</evidence>